<dbReference type="GO" id="GO:0006145">
    <property type="term" value="P:purine nucleobase catabolic process"/>
    <property type="evidence" value="ECO:0007669"/>
    <property type="project" value="TreeGrafter"/>
</dbReference>
<comment type="function">
    <text evidence="2">Catalyzes the reversible cyclization of carbamoyl aspartate to dihydroorotate.</text>
</comment>
<gene>
    <name evidence="7" type="ORF">CO054_02655</name>
</gene>
<dbReference type="GO" id="GO:0046872">
    <property type="term" value="F:metal ion binding"/>
    <property type="evidence" value="ECO:0007669"/>
    <property type="project" value="UniProtKB-KW"/>
</dbReference>
<dbReference type="PANTHER" id="PTHR43668">
    <property type="entry name" value="ALLANTOINASE"/>
    <property type="match status" value="1"/>
</dbReference>
<accession>A0A2M8ES63</accession>
<feature type="domain" description="Amidohydrolase-related" evidence="6">
    <location>
        <begin position="8"/>
        <end position="292"/>
    </location>
</feature>
<dbReference type="Gene3D" id="3.20.20.140">
    <property type="entry name" value="Metal-dependent hydrolases"/>
    <property type="match status" value="1"/>
</dbReference>
<dbReference type="Pfam" id="PF01979">
    <property type="entry name" value="Amidohydro_1"/>
    <property type="match status" value="1"/>
</dbReference>
<dbReference type="AlphaFoldDB" id="A0A2M8ES63"/>
<dbReference type="InterPro" id="IPR002195">
    <property type="entry name" value="Dihydroorotase_CS"/>
</dbReference>
<dbReference type="SUPFAM" id="SSF51338">
    <property type="entry name" value="Composite domain of metallo-dependent hydrolases"/>
    <property type="match status" value="1"/>
</dbReference>
<dbReference type="SUPFAM" id="SSF51556">
    <property type="entry name" value="Metallo-dependent hydrolases"/>
    <property type="match status" value="1"/>
</dbReference>
<dbReference type="GO" id="GO:0005737">
    <property type="term" value="C:cytoplasm"/>
    <property type="evidence" value="ECO:0007669"/>
    <property type="project" value="TreeGrafter"/>
</dbReference>
<comment type="similarity">
    <text evidence="3">Belongs to the metallo-dependent hydrolases superfamily. DHOase family. Class I DHOase subfamily.</text>
</comment>
<evidence type="ECO:0000256" key="4">
    <source>
        <dbReference type="ARBA" id="ARBA00022723"/>
    </source>
</evidence>
<dbReference type="Proteomes" id="UP000229816">
    <property type="component" value="Unassembled WGS sequence"/>
</dbReference>
<evidence type="ECO:0000259" key="6">
    <source>
        <dbReference type="Pfam" id="PF01979"/>
    </source>
</evidence>
<protein>
    <recommendedName>
        <fullName evidence="6">Amidohydrolase-related domain-containing protein</fullName>
    </recommendedName>
</protein>
<keyword evidence="4" id="KW-0479">Metal-binding</keyword>
<evidence type="ECO:0000256" key="1">
    <source>
        <dbReference type="ARBA" id="ARBA00001947"/>
    </source>
</evidence>
<dbReference type="GO" id="GO:0004038">
    <property type="term" value="F:allantoinase activity"/>
    <property type="evidence" value="ECO:0007669"/>
    <property type="project" value="TreeGrafter"/>
</dbReference>
<comment type="cofactor">
    <cofactor evidence="1">
        <name>Zn(2+)</name>
        <dbReference type="ChEBI" id="CHEBI:29105"/>
    </cofactor>
</comment>
<sequence length="358" mass="40365">MRERFVRIPGLIDTHVHLRDPGETHKEDFYTGTSAALAGGVICVIDMPNNKEPIIDSERLEEKEKIAKRKAVCDYGFYLGASEENSQHREIEVLNRVVGLKMYLNLTYGALFVSSPEKIKEHFASWPKNKPLLVHAEGEKVSMVLSLLKLSPRRVHFCHISLKEEIEQIKKAKEYGLPITCEATPHHLFLTEEDGRTLGPFGKIHPPLRTTEDVDALWRNLDVIDIIVSDHAPHTKEEKLSSAPPPGVPGVETTLPLLLSAVSQGKLSLDRLVELTSTNPARIFNLKPNQGSWVEVDITESYLIENQNLKTKCGWSPFEGKKVTGRVRRVFLRGHKVYEDGEILVKPGFWRGIIYAAI</sequence>
<keyword evidence="5" id="KW-0378">Hydrolase</keyword>
<name>A0A2M8ES63_9BACT</name>
<comment type="caution">
    <text evidence="7">The sequence shown here is derived from an EMBL/GenBank/DDBJ whole genome shotgun (WGS) entry which is preliminary data.</text>
</comment>
<dbReference type="InterPro" id="IPR032466">
    <property type="entry name" value="Metal_Hydrolase"/>
</dbReference>
<evidence type="ECO:0000313" key="7">
    <source>
        <dbReference type="EMBL" id="PJC27971.1"/>
    </source>
</evidence>
<evidence type="ECO:0000256" key="5">
    <source>
        <dbReference type="ARBA" id="ARBA00022801"/>
    </source>
</evidence>
<dbReference type="PROSITE" id="PS00483">
    <property type="entry name" value="DIHYDROOROTASE_2"/>
    <property type="match status" value="1"/>
</dbReference>
<dbReference type="FunFam" id="3.20.20.140:FF:000036">
    <property type="entry name" value="Carbamoyl-phosphate synthase large chain"/>
    <property type="match status" value="1"/>
</dbReference>
<proteinExistence type="inferred from homology"/>
<dbReference type="InterPro" id="IPR050138">
    <property type="entry name" value="DHOase/Allantoinase_Hydrolase"/>
</dbReference>
<evidence type="ECO:0000313" key="8">
    <source>
        <dbReference type="Proteomes" id="UP000229816"/>
    </source>
</evidence>
<organism evidence="7 8">
    <name type="scientific">Candidatus Shapirobacteria bacterium CG_4_9_14_0_2_um_filter_39_11</name>
    <dbReference type="NCBI Taxonomy" id="1974478"/>
    <lineage>
        <taxon>Bacteria</taxon>
        <taxon>Candidatus Shapironibacteriota</taxon>
    </lineage>
</organism>
<dbReference type="EMBL" id="PFSF01000059">
    <property type="protein sequence ID" value="PJC27971.1"/>
    <property type="molecule type" value="Genomic_DNA"/>
</dbReference>
<dbReference type="PANTHER" id="PTHR43668:SF2">
    <property type="entry name" value="ALLANTOINASE"/>
    <property type="match status" value="1"/>
</dbReference>
<dbReference type="InterPro" id="IPR006680">
    <property type="entry name" value="Amidohydro-rel"/>
</dbReference>
<dbReference type="InterPro" id="IPR011059">
    <property type="entry name" value="Metal-dep_hydrolase_composite"/>
</dbReference>
<evidence type="ECO:0000256" key="2">
    <source>
        <dbReference type="ARBA" id="ARBA00002368"/>
    </source>
</evidence>
<reference evidence="8" key="1">
    <citation type="submission" date="2017-09" db="EMBL/GenBank/DDBJ databases">
        <title>Depth-based differentiation of microbial function through sediment-hosted aquifers and enrichment of novel symbionts in the deep terrestrial subsurface.</title>
        <authorList>
            <person name="Probst A.J."/>
            <person name="Ladd B."/>
            <person name="Jarett J.K."/>
            <person name="Geller-Mcgrath D.E."/>
            <person name="Sieber C.M.K."/>
            <person name="Emerson J.B."/>
            <person name="Anantharaman K."/>
            <person name="Thomas B.C."/>
            <person name="Malmstrom R."/>
            <person name="Stieglmeier M."/>
            <person name="Klingl A."/>
            <person name="Woyke T."/>
            <person name="Ryan C.M."/>
            <person name="Banfield J.F."/>
        </authorList>
    </citation>
    <scope>NUCLEOTIDE SEQUENCE [LARGE SCALE GENOMIC DNA]</scope>
</reference>
<evidence type="ECO:0000256" key="3">
    <source>
        <dbReference type="ARBA" id="ARBA00010286"/>
    </source>
</evidence>